<organism evidence="1 2">
    <name type="scientific">Paenibacillus agricola</name>
    <dbReference type="NCBI Taxonomy" id="2716264"/>
    <lineage>
        <taxon>Bacteria</taxon>
        <taxon>Bacillati</taxon>
        <taxon>Bacillota</taxon>
        <taxon>Bacilli</taxon>
        <taxon>Bacillales</taxon>
        <taxon>Paenibacillaceae</taxon>
        <taxon>Paenibacillus</taxon>
    </lineage>
</organism>
<dbReference type="Proteomes" id="UP001165962">
    <property type="component" value="Unassembled WGS sequence"/>
</dbReference>
<keyword evidence="2" id="KW-1185">Reference proteome</keyword>
<proteinExistence type="predicted"/>
<name>A0ABX0JG01_9BACL</name>
<comment type="caution">
    <text evidence="1">The sequence shown here is derived from an EMBL/GenBank/DDBJ whole genome shotgun (WGS) entry which is preliminary data.</text>
</comment>
<evidence type="ECO:0000313" key="1">
    <source>
        <dbReference type="EMBL" id="NHN35480.1"/>
    </source>
</evidence>
<accession>A0ABX0JG01</accession>
<evidence type="ECO:0000313" key="2">
    <source>
        <dbReference type="Proteomes" id="UP001165962"/>
    </source>
</evidence>
<dbReference type="EMBL" id="JAAOIW010000039">
    <property type="protein sequence ID" value="NHN35480.1"/>
    <property type="molecule type" value="Genomic_DNA"/>
</dbReference>
<reference evidence="1" key="1">
    <citation type="submission" date="2020-03" db="EMBL/GenBank/DDBJ databases">
        <title>Draft sequencing of Paenibacilllus sp. S3N08.</title>
        <authorList>
            <person name="Kim D.-U."/>
        </authorList>
    </citation>
    <scope>NUCLEOTIDE SEQUENCE</scope>
    <source>
        <strain evidence="1">S3N08</strain>
    </source>
</reference>
<gene>
    <name evidence="1" type="ORF">G9U52_37965</name>
</gene>
<sequence length="45" mass="5175">MKDLKQTKKARDTDRLYVCNTNSGDLKRVYGFEEGNLVEQLKAVV</sequence>
<protein>
    <submittedName>
        <fullName evidence="1">Uncharacterized protein</fullName>
    </submittedName>
</protein>
<dbReference type="RefSeq" id="WP_166158407.1">
    <property type="nucleotide sequence ID" value="NZ_JAAOIW010000039.1"/>
</dbReference>